<comment type="subcellular location">
    <subcellularLocation>
        <location evidence="1">Membrane</location>
        <topology evidence="1">Multi-pass membrane protein</topology>
    </subcellularLocation>
</comment>
<dbReference type="PANTHER" id="PTHR33507">
    <property type="entry name" value="INNER MEMBRANE PROTEIN YBBJ"/>
    <property type="match status" value="1"/>
</dbReference>
<dbReference type="InterPro" id="IPR056738">
    <property type="entry name" value="NfeD1b_N"/>
</dbReference>
<dbReference type="Pfam" id="PF01957">
    <property type="entry name" value="NfeD"/>
    <property type="match status" value="1"/>
</dbReference>
<keyword evidence="2 5" id="KW-0812">Transmembrane</keyword>
<keyword evidence="4 5" id="KW-0472">Membrane</keyword>
<feature type="transmembrane region" description="Helical" evidence="5">
    <location>
        <begin position="12"/>
        <end position="30"/>
    </location>
</feature>
<reference evidence="9 10" key="1">
    <citation type="journal article" date="2009" name="Environ. Microbiol.">
        <title>Genome sequence of Desulfobacterium autotrophicum HRM2, a marine sulfate reducer oxidizing organic carbon completely to carbon dioxide.</title>
        <authorList>
            <person name="Strittmatter A.W."/>
            <person name="Liesegang H."/>
            <person name="Rabus R."/>
            <person name="Decker I."/>
            <person name="Amann J."/>
            <person name="Andres S."/>
            <person name="Henne A."/>
            <person name="Fricke W.F."/>
            <person name="Martinez-Arias R."/>
            <person name="Bartels D."/>
            <person name="Goesmann A."/>
            <person name="Krause L."/>
            <person name="Puehler A."/>
            <person name="Klenk H.P."/>
            <person name="Richter M."/>
            <person name="Schuler M."/>
            <person name="Gloeckner F.O."/>
            <person name="Meyerdierks A."/>
            <person name="Gottschalk G."/>
            <person name="Amann R."/>
        </authorList>
    </citation>
    <scope>NUCLEOTIDE SEQUENCE [LARGE SCALE GENOMIC DNA]</scope>
    <source>
        <strain evidence="10">ATCC 43914 / DSM 3382 / HRM2</strain>
    </source>
</reference>
<dbReference type="EC" id="3.4.21.92" evidence="9"/>
<evidence type="ECO:0000256" key="5">
    <source>
        <dbReference type="SAM" id="Phobius"/>
    </source>
</evidence>
<evidence type="ECO:0000256" key="3">
    <source>
        <dbReference type="ARBA" id="ARBA00022989"/>
    </source>
</evidence>
<keyword evidence="10" id="KW-1185">Reference proteome</keyword>
<dbReference type="eggNOG" id="COG1030">
    <property type="taxonomic scope" value="Bacteria"/>
</dbReference>
<dbReference type="Pfam" id="PF25145">
    <property type="entry name" value="NfeD1b_N"/>
    <property type="match status" value="1"/>
</dbReference>
<feature type="transmembrane region" description="Helical" evidence="5">
    <location>
        <begin position="354"/>
        <end position="373"/>
    </location>
</feature>
<feature type="domain" description="NfeD-like C-terminal" evidence="6">
    <location>
        <begin position="442"/>
        <end position="493"/>
    </location>
</feature>
<proteinExistence type="predicted"/>
<accession>C0QB79</accession>
<evidence type="ECO:0000256" key="4">
    <source>
        <dbReference type="ARBA" id="ARBA00023136"/>
    </source>
</evidence>
<feature type="transmembrane region" description="Helical" evidence="5">
    <location>
        <begin position="393"/>
        <end position="412"/>
    </location>
</feature>
<dbReference type="STRING" id="177437.HRM2_17740"/>
<dbReference type="Proteomes" id="UP000000442">
    <property type="component" value="Chromosome"/>
</dbReference>
<dbReference type="SUPFAM" id="SSF52096">
    <property type="entry name" value="ClpP/crotonase"/>
    <property type="match status" value="1"/>
</dbReference>
<evidence type="ECO:0000256" key="2">
    <source>
        <dbReference type="ARBA" id="ARBA00022692"/>
    </source>
</evidence>
<dbReference type="HOGENOM" id="CLU_024619_2_0_7"/>
<dbReference type="AlphaFoldDB" id="C0QB79"/>
<dbReference type="EMBL" id="CP001087">
    <property type="protein sequence ID" value="ACN14878.1"/>
    <property type="molecule type" value="Genomic_DNA"/>
</dbReference>
<dbReference type="InterPro" id="IPR012340">
    <property type="entry name" value="NA-bd_OB-fold"/>
</dbReference>
<evidence type="ECO:0000313" key="9">
    <source>
        <dbReference type="EMBL" id="ACN14878.1"/>
    </source>
</evidence>
<evidence type="ECO:0000259" key="7">
    <source>
        <dbReference type="Pfam" id="PF24961"/>
    </source>
</evidence>
<dbReference type="Gene3D" id="2.40.50.140">
    <property type="entry name" value="Nucleic acid-binding proteins"/>
    <property type="match status" value="1"/>
</dbReference>
<dbReference type="Gene3D" id="3.90.226.10">
    <property type="entry name" value="2-enoyl-CoA Hydratase, Chain A, domain 1"/>
    <property type="match status" value="1"/>
</dbReference>
<dbReference type="RefSeq" id="WP_015903664.1">
    <property type="nucleotide sequence ID" value="NC_012108.1"/>
</dbReference>
<evidence type="ECO:0000259" key="6">
    <source>
        <dbReference type="Pfam" id="PF01957"/>
    </source>
</evidence>
<feature type="transmembrane region" description="Helical" evidence="5">
    <location>
        <begin position="301"/>
        <end position="321"/>
    </location>
</feature>
<gene>
    <name evidence="9" type="primary">clpP2</name>
    <name evidence="9" type="ordered locus">HRM2_17740</name>
</gene>
<keyword evidence="3 5" id="KW-1133">Transmembrane helix</keyword>
<dbReference type="InterPro" id="IPR052165">
    <property type="entry name" value="Membrane_assoc_protease"/>
</dbReference>
<evidence type="ECO:0000259" key="8">
    <source>
        <dbReference type="Pfam" id="PF25145"/>
    </source>
</evidence>
<protein>
    <submittedName>
        <fullName evidence="9">ClpP2</fullName>
        <ecNumber evidence="9">3.4.21.92</ecNumber>
    </submittedName>
</protein>
<evidence type="ECO:0000313" key="10">
    <source>
        <dbReference type="Proteomes" id="UP000000442"/>
    </source>
</evidence>
<dbReference type="KEGG" id="dat:HRM2_17740"/>
<dbReference type="PANTHER" id="PTHR33507:SF3">
    <property type="entry name" value="INNER MEMBRANE PROTEIN YBBJ"/>
    <property type="match status" value="1"/>
</dbReference>
<feature type="domain" description="NfeD1b N-terminal" evidence="8">
    <location>
        <begin position="44"/>
        <end position="192"/>
    </location>
</feature>
<dbReference type="GO" id="GO:0004252">
    <property type="term" value="F:serine-type endopeptidase activity"/>
    <property type="evidence" value="ECO:0007669"/>
    <property type="project" value="UniProtKB-EC"/>
</dbReference>
<organism evidence="9 10">
    <name type="scientific">Desulforapulum autotrophicum (strain ATCC 43914 / DSM 3382 / VKM B-1955 / HRM2)</name>
    <name type="common">Desulfobacterium autotrophicum</name>
    <dbReference type="NCBI Taxonomy" id="177437"/>
    <lineage>
        <taxon>Bacteria</taxon>
        <taxon>Pseudomonadati</taxon>
        <taxon>Thermodesulfobacteriota</taxon>
        <taxon>Desulfobacteria</taxon>
        <taxon>Desulfobacterales</taxon>
        <taxon>Desulfobacteraceae</taxon>
        <taxon>Desulforapulum</taxon>
    </lineage>
</organism>
<name>C0QB79_DESAH</name>
<dbReference type="InterPro" id="IPR056739">
    <property type="entry name" value="NfeD_membrane"/>
</dbReference>
<evidence type="ECO:0000256" key="1">
    <source>
        <dbReference type="ARBA" id="ARBA00004141"/>
    </source>
</evidence>
<feature type="domain" description="NfeD integral membrane" evidence="7">
    <location>
        <begin position="280"/>
        <end position="405"/>
    </location>
</feature>
<dbReference type="InterPro" id="IPR002810">
    <property type="entry name" value="NfeD-like_C"/>
</dbReference>
<dbReference type="CDD" id="cd07021">
    <property type="entry name" value="Clp_protease_NfeD_like"/>
    <property type="match status" value="1"/>
</dbReference>
<dbReference type="OrthoDB" id="9806253at2"/>
<sequence>MNPSKKKSHAFLNILWIILLPIFIIVTFQTRVTGTDGEKTDKIKVYEIKVEGPVEPGMAAFLERALAVDDSPAALFVLKMDTFGGRVDSALAIVDLIVNIPKGRTIAFVVNKAISAGALISLACNDLVMKDHTTIGDCAPIMNSSEGPKMMGEKFQSPLRAKFRSLAKRNNYPEALAEAMVSDHIAVYEVTEAGQTRYIDSRAYEDLTDDERGAITARKTIISKGELLTMDAIEAERLGFSRMTVGSVAEMLERMGVSNYEIVSIEESWSETFFRFLTKISPILMVIGLGALYTEIKSPGFGLPGLVGIVCLGFVFAGQYIVGLAGYTEFLLIVAGMLFFAGEVFVLPGFGISGILGLILMGAGMVLALQDFVIPDPDLPWQGKLLKANLIQVLASFLAGLFIALGVIRYLLPRLSRVIAGPYLDATLKDSHADSMEIRRASVGDRGVAATFLRPAGKVEINGEIFDAVSQGEFIEQGSLIFVAMIQGNRLIVTAEEKK</sequence>
<dbReference type="InterPro" id="IPR029045">
    <property type="entry name" value="ClpP/crotonase-like_dom_sf"/>
</dbReference>
<dbReference type="GO" id="GO:0005886">
    <property type="term" value="C:plasma membrane"/>
    <property type="evidence" value="ECO:0007669"/>
    <property type="project" value="TreeGrafter"/>
</dbReference>
<keyword evidence="9" id="KW-0378">Hydrolase</keyword>
<feature type="transmembrane region" description="Helical" evidence="5">
    <location>
        <begin position="327"/>
        <end position="347"/>
    </location>
</feature>
<dbReference type="Pfam" id="PF24961">
    <property type="entry name" value="NfeD_membrane"/>
    <property type="match status" value="1"/>
</dbReference>
<dbReference type="SUPFAM" id="SSF141322">
    <property type="entry name" value="NfeD domain-like"/>
    <property type="match status" value="1"/>
</dbReference>